<sequence length="150" mass="16792">MTLTTPALLFPAISLLLLAYTNRFLTLAQLIRKLAEEDRDTHHEVAARQILMLRKRITLTKRMQMAGVSSFLLCTLSMFALFLSLTLLGMVLFGISLITLSVSLCFSLWEVKISTNALNVQLQDLEVLNRHRASGAAGKRDDSDDTPRDL</sequence>
<dbReference type="Pfam" id="PF11026">
    <property type="entry name" value="DUF2721"/>
    <property type="match status" value="1"/>
</dbReference>
<evidence type="ECO:0008006" key="4">
    <source>
        <dbReference type="Google" id="ProtNLM"/>
    </source>
</evidence>
<proteinExistence type="predicted"/>
<accession>A0ABR4WWV5</accession>
<evidence type="ECO:0000313" key="3">
    <source>
        <dbReference type="Proteomes" id="UP000029721"/>
    </source>
</evidence>
<comment type="caution">
    <text evidence="2">The sequence shown here is derived from an EMBL/GenBank/DDBJ whole genome shotgun (WGS) entry which is preliminary data.</text>
</comment>
<dbReference type="InterPro" id="IPR021279">
    <property type="entry name" value="DUF2721"/>
</dbReference>
<feature type="transmembrane region" description="Helical" evidence="1">
    <location>
        <begin position="91"/>
        <end position="109"/>
    </location>
</feature>
<reference evidence="2 3" key="1">
    <citation type="submission" date="2014-06" db="EMBL/GenBank/DDBJ databases">
        <title>Draft genome sequence of an extremely salt tolerant bacteria Halomonas salina/CIFRI 1.</title>
        <authorList>
            <person name="Behera B.D."/>
            <person name="Meena D.K."/>
            <person name="Das P."/>
            <person name="Maharana J."/>
            <person name="Paria P."/>
            <person name="Sharma A.P."/>
            <person name="Shamsudheen K.V."/>
            <person name="Rijit J."/>
            <person name="Dixit V."/>
            <person name="Verma A."/>
            <person name="Scaria V."/>
            <person name="Sivasubbu S."/>
        </authorList>
    </citation>
    <scope>NUCLEOTIDE SEQUENCE [LARGE SCALE GENOMIC DNA]</scope>
    <source>
        <strain evidence="2 3">CIFRI 1</strain>
    </source>
</reference>
<dbReference type="EMBL" id="JOKD01000007">
    <property type="protein sequence ID" value="KGE79212.1"/>
    <property type="molecule type" value="Genomic_DNA"/>
</dbReference>
<evidence type="ECO:0000313" key="2">
    <source>
        <dbReference type="EMBL" id="KGE79212.1"/>
    </source>
</evidence>
<keyword evidence="1" id="KW-0812">Transmembrane</keyword>
<keyword evidence="1" id="KW-0472">Membrane</keyword>
<protein>
    <recommendedName>
        <fullName evidence="4">DUF2721 domain-containing protein</fullName>
    </recommendedName>
</protein>
<gene>
    <name evidence="2" type="ORF">FP66_14485</name>
</gene>
<feature type="transmembrane region" description="Helical" evidence="1">
    <location>
        <begin position="65"/>
        <end position="85"/>
    </location>
</feature>
<keyword evidence="3" id="KW-1185">Reference proteome</keyword>
<dbReference type="RefSeq" id="WP_035593072.1">
    <property type="nucleotide sequence ID" value="NZ_JOKD01000007.1"/>
</dbReference>
<keyword evidence="1" id="KW-1133">Transmembrane helix</keyword>
<organism evidence="2 3">
    <name type="scientific">Halomonas salina</name>
    <dbReference type="NCBI Taxonomy" id="42565"/>
    <lineage>
        <taxon>Bacteria</taxon>
        <taxon>Pseudomonadati</taxon>
        <taxon>Pseudomonadota</taxon>
        <taxon>Gammaproteobacteria</taxon>
        <taxon>Oceanospirillales</taxon>
        <taxon>Halomonadaceae</taxon>
        <taxon>Halomonas</taxon>
    </lineage>
</organism>
<evidence type="ECO:0000256" key="1">
    <source>
        <dbReference type="SAM" id="Phobius"/>
    </source>
</evidence>
<name>A0ABR4WWV5_9GAMM</name>
<feature type="transmembrane region" description="Helical" evidence="1">
    <location>
        <begin position="6"/>
        <end position="25"/>
    </location>
</feature>
<dbReference type="Proteomes" id="UP000029721">
    <property type="component" value="Unassembled WGS sequence"/>
</dbReference>